<protein>
    <submittedName>
        <fullName evidence="1">Uncharacterized protein</fullName>
    </submittedName>
</protein>
<dbReference type="AlphaFoldDB" id="A0A1G2HDU6"/>
<name>A0A1G2HDU6_9BACT</name>
<gene>
    <name evidence="1" type="ORF">A2919_02085</name>
</gene>
<dbReference type="EMBL" id="MHOH01000016">
    <property type="protein sequence ID" value="OGZ60667.1"/>
    <property type="molecule type" value="Genomic_DNA"/>
</dbReference>
<reference evidence="1 2" key="1">
    <citation type="journal article" date="2016" name="Nat. Commun.">
        <title>Thousands of microbial genomes shed light on interconnected biogeochemical processes in an aquifer system.</title>
        <authorList>
            <person name="Anantharaman K."/>
            <person name="Brown C.T."/>
            <person name="Hug L.A."/>
            <person name="Sharon I."/>
            <person name="Castelle C.J."/>
            <person name="Probst A.J."/>
            <person name="Thomas B.C."/>
            <person name="Singh A."/>
            <person name="Wilkins M.J."/>
            <person name="Karaoz U."/>
            <person name="Brodie E.L."/>
            <person name="Williams K.H."/>
            <person name="Hubbard S.S."/>
            <person name="Banfield J.F."/>
        </authorList>
    </citation>
    <scope>NUCLEOTIDE SEQUENCE [LARGE SCALE GENOMIC DNA]</scope>
</reference>
<proteinExistence type="predicted"/>
<comment type="caution">
    <text evidence="1">The sequence shown here is derived from an EMBL/GenBank/DDBJ whole genome shotgun (WGS) entry which is preliminary data.</text>
</comment>
<dbReference type="Proteomes" id="UP000178835">
    <property type="component" value="Unassembled WGS sequence"/>
</dbReference>
<accession>A0A1G2HDU6</accession>
<sequence>MSIVPATSVRAKSLGFRYNPGNLERWELDKECANPPHPVDAVITDFERIQLVDEGRVWISERDLVEKVRGMDLNLGQHTAEWMVLHQRYSPIPKIWREGYTLLPATRWRRTEGSLKGTLYVPTLYWEVGEWRLYFFPWLFKGTGRRAHVLRVNR</sequence>
<organism evidence="1 2">
    <name type="scientific">Candidatus Spechtbacteria bacterium RIFCSPLOWO2_01_FULL_43_12</name>
    <dbReference type="NCBI Taxonomy" id="1802162"/>
    <lineage>
        <taxon>Bacteria</taxon>
        <taxon>Candidatus Spechtiibacteriota</taxon>
    </lineage>
</organism>
<evidence type="ECO:0000313" key="2">
    <source>
        <dbReference type="Proteomes" id="UP000178835"/>
    </source>
</evidence>
<evidence type="ECO:0000313" key="1">
    <source>
        <dbReference type="EMBL" id="OGZ60667.1"/>
    </source>
</evidence>